<gene>
    <name evidence="1" type="ORF">RPERSI_LOCUS25277</name>
</gene>
<feature type="non-terminal residue" evidence="1">
    <location>
        <position position="119"/>
    </location>
</feature>
<dbReference type="Proteomes" id="UP000789920">
    <property type="component" value="Unassembled WGS sequence"/>
</dbReference>
<accession>A0ACA9S0N9</accession>
<name>A0ACA9S0N9_9GLOM</name>
<evidence type="ECO:0000313" key="1">
    <source>
        <dbReference type="EMBL" id="CAG8820066.1"/>
    </source>
</evidence>
<dbReference type="EMBL" id="CAJVQC010083112">
    <property type="protein sequence ID" value="CAG8820066.1"/>
    <property type="molecule type" value="Genomic_DNA"/>
</dbReference>
<reference evidence="1" key="1">
    <citation type="submission" date="2021-06" db="EMBL/GenBank/DDBJ databases">
        <authorList>
            <person name="Kallberg Y."/>
            <person name="Tangrot J."/>
            <person name="Rosling A."/>
        </authorList>
    </citation>
    <scope>NUCLEOTIDE SEQUENCE</scope>
    <source>
        <strain evidence="1">MA461A</strain>
    </source>
</reference>
<comment type="caution">
    <text evidence="1">The sequence shown here is derived from an EMBL/GenBank/DDBJ whole genome shotgun (WGS) entry which is preliminary data.</text>
</comment>
<keyword evidence="2" id="KW-1185">Reference proteome</keyword>
<feature type="non-terminal residue" evidence="1">
    <location>
        <position position="1"/>
    </location>
</feature>
<protein>
    <submittedName>
        <fullName evidence="1">26315_t:CDS:1</fullName>
    </submittedName>
</protein>
<proteinExistence type="predicted"/>
<sequence length="119" mass="13651">LEKRGHKNKNHKKNHKNNKYDIKKICKGFRFIYPYAQDDTNNEPVQIKNDSTITVMWAKDPTSEVDMCMDCEMLKEKEGLLGVVWQKGIDMKPGFAASPVHFYVAPGVSLPHSVILRAF</sequence>
<organism evidence="1 2">
    <name type="scientific">Racocetra persica</name>
    <dbReference type="NCBI Taxonomy" id="160502"/>
    <lineage>
        <taxon>Eukaryota</taxon>
        <taxon>Fungi</taxon>
        <taxon>Fungi incertae sedis</taxon>
        <taxon>Mucoromycota</taxon>
        <taxon>Glomeromycotina</taxon>
        <taxon>Glomeromycetes</taxon>
        <taxon>Diversisporales</taxon>
        <taxon>Gigasporaceae</taxon>
        <taxon>Racocetra</taxon>
    </lineage>
</organism>
<evidence type="ECO:0000313" key="2">
    <source>
        <dbReference type="Proteomes" id="UP000789920"/>
    </source>
</evidence>